<keyword evidence="3" id="KW-1133">Transmembrane helix</keyword>
<evidence type="ECO:0000313" key="5">
    <source>
        <dbReference type="EMBL" id="MBE7525257.1"/>
    </source>
</evidence>
<evidence type="ECO:0000313" key="6">
    <source>
        <dbReference type="Proteomes" id="UP000710385"/>
    </source>
</evidence>
<dbReference type="Gene3D" id="2.60.40.1120">
    <property type="entry name" value="Carboxypeptidase-like, regulatory domain"/>
    <property type="match status" value="3"/>
</dbReference>
<dbReference type="InterPro" id="IPR050991">
    <property type="entry name" value="ECM_Regulatory_Proteins"/>
</dbReference>
<feature type="domain" description="Fibronectin type-III" evidence="4">
    <location>
        <begin position="218"/>
        <end position="313"/>
    </location>
</feature>
<dbReference type="Proteomes" id="UP000710385">
    <property type="component" value="Unassembled WGS sequence"/>
</dbReference>
<feature type="compositionally biased region" description="Polar residues" evidence="2">
    <location>
        <begin position="1137"/>
        <end position="1146"/>
    </location>
</feature>
<keyword evidence="3" id="KW-0472">Membrane</keyword>
<feature type="domain" description="Fibronectin type-III" evidence="4">
    <location>
        <begin position="314"/>
        <end position="402"/>
    </location>
</feature>
<dbReference type="InterPro" id="IPR013783">
    <property type="entry name" value="Ig-like_fold"/>
</dbReference>
<dbReference type="SMART" id="SM00060">
    <property type="entry name" value="FN3"/>
    <property type="match status" value="3"/>
</dbReference>
<dbReference type="SUPFAM" id="SSF49464">
    <property type="entry name" value="Carboxypeptidase regulatory domain-like"/>
    <property type="match status" value="3"/>
</dbReference>
<keyword evidence="3" id="KW-0812">Transmembrane</keyword>
<protein>
    <recommendedName>
        <fullName evidence="4">Fibronectin type-III domain-containing protein</fullName>
    </recommendedName>
</protein>
<dbReference type="PANTHER" id="PTHR46708">
    <property type="entry name" value="TENASCIN"/>
    <property type="match status" value="1"/>
</dbReference>
<dbReference type="SUPFAM" id="SSF49265">
    <property type="entry name" value="Fibronectin type III"/>
    <property type="match status" value="2"/>
</dbReference>
<proteinExistence type="predicted"/>
<feature type="region of interest" description="Disordered" evidence="2">
    <location>
        <begin position="1100"/>
        <end position="1174"/>
    </location>
</feature>
<accession>A0A928TS14</accession>
<dbReference type="InterPro" id="IPR036116">
    <property type="entry name" value="FN3_sf"/>
</dbReference>
<evidence type="ECO:0000256" key="1">
    <source>
        <dbReference type="ARBA" id="ARBA00022737"/>
    </source>
</evidence>
<evidence type="ECO:0000256" key="3">
    <source>
        <dbReference type="SAM" id="Phobius"/>
    </source>
</evidence>
<comment type="caution">
    <text evidence="5">The sequence shown here is derived from an EMBL/GenBank/DDBJ whole genome shotgun (WGS) entry which is preliminary data.</text>
</comment>
<dbReference type="Gene3D" id="2.60.40.10">
    <property type="entry name" value="Immunoglobulins"/>
    <property type="match status" value="3"/>
</dbReference>
<dbReference type="EMBL" id="JABTTY010000001">
    <property type="protein sequence ID" value="MBE7525257.1"/>
    <property type="molecule type" value="Genomic_DNA"/>
</dbReference>
<evidence type="ECO:0000259" key="4">
    <source>
        <dbReference type="PROSITE" id="PS50853"/>
    </source>
</evidence>
<sequence length="1174" mass="123070">MMKILLEKIGHLARFMVAALAAGFFIYGSLAIAAPLVQVSDTISDALASNPSNHTISFITPTGVDASSDTITATFATGFDLSSILVGDIDLSHGTGTGFETSETLAGAAGAGVWGVGISGQVITFTAPTDAAGGEIVASSTVKILIGTNAAGGVNRIVNPTSTGSYQISIAGTFGDTGEAGVAIVDSDQVSVTAEVQAPAAPGQPSGSGGGPPADITPPLIFNVQATSTSFTTAKITWQTDESSTSIVDYGHTAAYASGTANNASLVLAHQIDLTGLLSCQTYVFRVTSADQLGNTAMSGGYSFIMPCDTTPPVISNVQALNITDSSAVLTWNTDEPATSVAEFGLTNAYGNQASALGLVTGHALPIAGLQPGTTYHFRVLSADAYGNASVSSDFTFTTLSDTTPPTNVTLTATAGDAQVVLEWTLPTDPDFAGTRIVRKTGGFPTGPFDGTLVYAGPGTSHTDSGLTNDTAYYYGAYAYDTNANYASGALAQATPQALPLPPPTPTPTSPPPVVPPPVLPPPVLPPPVIGGVTTTPPTPGATMEVLLFGAGGTLPLVADSRGYIVIPAHSSILVVVPVSSMNGAPEQVAFVVFSPDTYSLSYDPGTNSYRATIPAPEELGLHQAKGQAVFADGRVAEDALQLFVLSAGSVYERPLIGAPSTPVPDATITLFQRVGGTWVPWSGAQYGQSNPTLSGSDGGYVYEVPPGEYYVRVEKEGFETFEGAPSFIDSNVFAQHITLIKIPPTPEEVVEGLATATPIVAAVEVIQNLGQQAAYRIEQLQQILESPAVQSANKTILAPAVATVAVLNAASAISLLNLLSYLQYLFTQPLLFFWRRKRKKFGVVYNSLTKRPVDLAIVRLIHAETGLTVNTKVTDKLGRYVMYVQPGRYRIEAVKPNYVFPSQYMKGRSVDIDFVDLYYGNDIRADEASTLTLNVPLDPVVPEETPRQVILKSFLRKVQHAVAFSGVLLSLVALLITPTVPFALLVLAQAAIYLLFRRLSLPPKPKSWGIVYDQKTKKPLAQAIVRIFDSKFNKLLETQLTDAKGRYGFLVGKSVYYLMSEARNYARTRLPDIDLTAKAEGIVEQDIALMRQDTGAHAPLAPQNIATGSTATTPPASTKAGIRTSAGSGPGMPSVDTASGLSSSMGAEAEKLARPESDTGSIPKNPSQPNNRN</sequence>
<feature type="domain" description="Fibronectin type-III" evidence="4">
    <location>
        <begin position="405"/>
        <end position="504"/>
    </location>
</feature>
<feature type="compositionally biased region" description="Basic and acidic residues" evidence="2">
    <location>
        <begin position="1149"/>
        <end position="1158"/>
    </location>
</feature>
<dbReference type="InterPro" id="IPR003961">
    <property type="entry name" value="FN3_dom"/>
</dbReference>
<feature type="compositionally biased region" description="Polar residues" evidence="2">
    <location>
        <begin position="1159"/>
        <end position="1174"/>
    </location>
</feature>
<keyword evidence="1" id="KW-0677">Repeat</keyword>
<dbReference type="InterPro" id="IPR008969">
    <property type="entry name" value="CarboxyPept-like_regulatory"/>
</dbReference>
<name>A0A928TS14_UNCKA</name>
<feature type="compositionally biased region" description="Low complexity" evidence="2">
    <location>
        <begin position="1107"/>
        <end position="1122"/>
    </location>
</feature>
<dbReference type="PROSITE" id="PS50853">
    <property type="entry name" value="FN3"/>
    <property type="match status" value="3"/>
</dbReference>
<dbReference type="AlphaFoldDB" id="A0A928TS14"/>
<organism evidence="5 6">
    <name type="scientific">candidate division WWE3 bacterium</name>
    <dbReference type="NCBI Taxonomy" id="2053526"/>
    <lineage>
        <taxon>Bacteria</taxon>
        <taxon>Katanobacteria</taxon>
    </lineage>
</organism>
<evidence type="ECO:0000256" key="2">
    <source>
        <dbReference type="SAM" id="MobiDB-lite"/>
    </source>
</evidence>
<reference evidence="5" key="1">
    <citation type="submission" date="2020-05" db="EMBL/GenBank/DDBJ databases">
        <title>High-Quality Genomes of Partial-Nitritation/Anammox System by Hierarchical Clustering Based Hybrid Assembly.</title>
        <authorList>
            <person name="Liu L."/>
            <person name="Wang Y."/>
            <person name="Che Y."/>
            <person name="Chen Y."/>
            <person name="Xia Y."/>
            <person name="Luo R."/>
            <person name="Cheng S.H."/>
            <person name="Zheng C."/>
            <person name="Zhang T."/>
        </authorList>
    </citation>
    <scope>NUCLEOTIDE SEQUENCE</scope>
    <source>
        <strain evidence="5">H1_PAT1</strain>
    </source>
</reference>
<dbReference type="CDD" id="cd00063">
    <property type="entry name" value="FN3"/>
    <property type="match status" value="1"/>
</dbReference>
<feature type="transmembrane region" description="Helical" evidence="3">
    <location>
        <begin position="797"/>
        <end position="827"/>
    </location>
</feature>
<gene>
    <name evidence="5" type="ORF">HS096_02615</name>
</gene>
<dbReference type="PANTHER" id="PTHR46708:SF2">
    <property type="entry name" value="FIBRONECTIN TYPE-III DOMAIN-CONTAINING PROTEIN"/>
    <property type="match status" value="1"/>
</dbReference>